<name>A0A1B7NVR1_9EURO</name>
<dbReference type="Proteomes" id="UP000091918">
    <property type="component" value="Unassembled WGS sequence"/>
</dbReference>
<accession>A0A1B7NVR1</accession>
<sequence>MDQITKHRVDQAAEEFIASIDPSKVCELASSFHPTKRTCRIFSDWKKGGFNVCFPVIFNEDPESMDGEKWMVRFPLRPRLAFPEEKLRSEIATMKYIAEKTTIPIPHLHGYSITGDNTVLGLPFMLLEYVEGKTLAGVVLHKLEKSTREYFYFQLAGIYLQLYHQQFDRIGALTLDENDENWVFANNRPLTVDVNEQEVGGLDFCSRFLPPQQTFTSTVDYVYLVFRLIYNDYYRCPDSITGEEDAQHYRYSIWAGQSVAMEWVKPEYNHGPFILMHGDLRPSNIVIDNNFNITSILDWEWSHTLPAQLFAVPPYWLTNREVAQIAKPLSSFAYTSASSDFIDAIYEYLFTHYNPQRRSRFELPQSKIWQDLRFVDNIFAHGLLQPYYFGSAYCHALDARYYDRDRNKRVEAFFKLSIRQPELDIVKQKTVELARFEKERQELGIEQRVTLSHPTISPEQEAELLKTLKDFGEAADKVLRNKSDGDLMARAQWAIQRKQELKEEAERPRSPWPLIGVGVIYLVYIISRKCRD</sequence>
<dbReference type="EMBL" id="LGUA01000604">
    <property type="protein sequence ID" value="OAX80849.1"/>
    <property type="molecule type" value="Genomic_DNA"/>
</dbReference>
<keyword evidence="2" id="KW-1185">Reference proteome</keyword>
<evidence type="ECO:0000313" key="2">
    <source>
        <dbReference type="Proteomes" id="UP000091918"/>
    </source>
</evidence>
<reference evidence="1 2" key="1">
    <citation type="submission" date="2015-07" db="EMBL/GenBank/DDBJ databases">
        <title>Emmonsia species relationships and genome sequence.</title>
        <authorList>
            <person name="Cuomo C.A."/>
            <person name="Schwartz I.S."/>
            <person name="Kenyon C."/>
            <person name="de Hoog G.S."/>
            <person name="Govender N.P."/>
            <person name="Botha A."/>
            <person name="Moreno L."/>
            <person name="de Vries M."/>
            <person name="Munoz J.F."/>
            <person name="Stielow J.B."/>
        </authorList>
    </citation>
    <scope>NUCLEOTIDE SEQUENCE [LARGE SCALE GENOMIC DNA]</scope>
    <source>
        <strain evidence="1 2">CBS 136260</strain>
    </source>
</reference>
<dbReference type="PANTHER" id="PTHR21310:SF37">
    <property type="entry name" value="AMINOGLYCOSIDE PHOSPHOTRANSFERASE DOMAIN-CONTAINING PROTEIN"/>
    <property type="match status" value="1"/>
</dbReference>
<proteinExistence type="predicted"/>
<dbReference type="InterPro" id="IPR011009">
    <property type="entry name" value="Kinase-like_dom_sf"/>
</dbReference>
<gene>
    <name evidence="1" type="ORF">ACJ72_04811</name>
</gene>
<dbReference type="SUPFAM" id="SSF56112">
    <property type="entry name" value="Protein kinase-like (PK-like)"/>
    <property type="match status" value="1"/>
</dbReference>
<dbReference type="AlphaFoldDB" id="A0A1B7NVR1"/>
<dbReference type="PANTHER" id="PTHR21310">
    <property type="entry name" value="AMINOGLYCOSIDE PHOSPHOTRANSFERASE-RELATED-RELATED"/>
    <property type="match status" value="1"/>
</dbReference>
<organism evidence="1 2">
    <name type="scientific">Emergomyces africanus</name>
    <dbReference type="NCBI Taxonomy" id="1955775"/>
    <lineage>
        <taxon>Eukaryota</taxon>
        <taxon>Fungi</taxon>
        <taxon>Dikarya</taxon>
        <taxon>Ascomycota</taxon>
        <taxon>Pezizomycotina</taxon>
        <taxon>Eurotiomycetes</taxon>
        <taxon>Eurotiomycetidae</taxon>
        <taxon>Onygenales</taxon>
        <taxon>Ajellomycetaceae</taxon>
        <taxon>Emergomyces</taxon>
    </lineage>
</organism>
<dbReference type="STRING" id="1658172.A0A1B7NVR1"/>
<comment type="caution">
    <text evidence="1">The sequence shown here is derived from an EMBL/GenBank/DDBJ whole genome shotgun (WGS) entry which is preliminary data.</text>
</comment>
<dbReference type="OrthoDB" id="5412996at2759"/>
<evidence type="ECO:0000313" key="1">
    <source>
        <dbReference type="EMBL" id="OAX80849.1"/>
    </source>
</evidence>
<dbReference type="Gene3D" id="3.30.200.20">
    <property type="entry name" value="Phosphorylase Kinase, domain 1"/>
    <property type="match status" value="1"/>
</dbReference>
<dbReference type="InterPro" id="IPR051678">
    <property type="entry name" value="AGP_Transferase"/>
</dbReference>
<dbReference type="Gene3D" id="3.90.1200.10">
    <property type="match status" value="1"/>
</dbReference>
<protein>
    <submittedName>
        <fullName evidence="1">Uncharacterized protein</fullName>
    </submittedName>
</protein>